<feature type="region of interest" description="Disordered" evidence="1">
    <location>
        <begin position="44"/>
        <end position="67"/>
    </location>
</feature>
<keyword evidence="3" id="KW-1185">Reference proteome</keyword>
<feature type="region of interest" description="Disordered" evidence="1">
    <location>
        <begin position="1"/>
        <end position="31"/>
    </location>
</feature>
<accession>A0ABR1RJQ8</accession>
<evidence type="ECO:0000313" key="2">
    <source>
        <dbReference type="EMBL" id="KAK8013515.1"/>
    </source>
</evidence>
<feature type="compositionally biased region" description="Basic and acidic residues" evidence="1">
    <location>
        <begin position="1"/>
        <end position="21"/>
    </location>
</feature>
<dbReference type="Proteomes" id="UP001396898">
    <property type="component" value="Unassembled WGS sequence"/>
</dbReference>
<evidence type="ECO:0000313" key="3">
    <source>
        <dbReference type="Proteomes" id="UP001396898"/>
    </source>
</evidence>
<evidence type="ECO:0000256" key="1">
    <source>
        <dbReference type="SAM" id="MobiDB-lite"/>
    </source>
</evidence>
<dbReference type="EMBL" id="JAQQWI010000013">
    <property type="protein sequence ID" value="KAK8013515.1"/>
    <property type="molecule type" value="Genomic_DNA"/>
</dbReference>
<gene>
    <name evidence="2" type="ORF">PG991_009108</name>
</gene>
<sequence>MPQDVRDMLYLEDQQKTERQSKPTQGQYPPITITNVLPGTTVRGSALSGSSHASPLAELGSAKPRTSLNIPGPLDDSVQEYCNWLGSRVTRVDLKLEYQKICDITLEEGLDLELVYEAQDATLYEQRGIKMGAARRFVRDIPEWATLVSTDDGQE</sequence>
<organism evidence="2 3">
    <name type="scientific">Apiospora marii</name>
    <dbReference type="NCBI Taxonomy" id="335849"/>
    <lineage>
        <taxon>Eukaryota</taxon>
        <taxon>Fungi</taxon>
        <taxon>Dikarya</taxon>
        <taxon>Ascomycota</taxon>
        <taxon>Pezizomycotina</taxon>
        <taxon>Sordariomycetes</taxon>
        <taxon>Xylariomycetidae</taxon>
        <taxon>Amphisphaeriales</taxon>
        <taxon>Apiosporaceae</taxon>
        <taxon>Apiospora</taxon>
    </lineage>
</organism>
<protein>
    <recommendedName>
        <fullName evidence="4">SAM domain-containing protein</fullName>
    </recommendedName>
</protein>
<name>A0ABR1RJQ8_9PEZI</name>
<reference evidence="2 3" key="1">
    <citation type="submission" date="2023-01" db="EMBL/GenBank/DDBJ databases">
        <title>Analysis of 21 Apiospora genomes using comparative genomics revels a genus with tremendous synthesis potential of carbohydrate active enzymes and secondary metabolites.</title>
        <authorList>
            <person name="Sorensen T."/>
        </authorList>
    </citation>
    <scope>NUCLEOTIDE SEQUENCE [LARGE SCALE GENOMIC DNA]</scope>
    <source>
        <strain evidence="2 3">CBS 20057</strain>
    </source>
</reference>
<feature type="compositionally biased region" description="Polar residues" evidence="1">
    <location>
        <begin position="22"/>
        <end position="31"/>
    </location>
</feature>
<proteinExistence type="predicted"/>
<comment type="caution">
    <text evidence="2">The sequence shown here is derived from an EMBL/GenBank/DDBJ whole genome shotgun (WGS) entry which is preliminary data.</text>
</comment>
<evidence type="ECO:0008006" key="4">
    <source>
        <dbReference type="Google" id="ProtNLM"/>
    </source>
</evidence>